<feature type="domain" description="NTP pyrophosphohydrolase MazG-like" evidence="6">
    <location>
        <begin position="31"/>
        <end position="104"/>
    </location>
</feature>
<dbReference type="InterPro" id="IPR048015">
    <property type="entry name" value="NTP-PPase_MazG-like_N"/>
</dbReference>
<dbReference type="SUPFAM" id="SSF101386">
    <property type="entry name" value="all-alpha NTP pyrophosphatases"/>
    <property type="match status" value="2"/>
</dbReference>
<evidence type="ECO:0000313" key="8">
    <source>
        <dbReference type="Proteomes" id="UP000595362"/>
    </source>
</evidence>
<dbReference type="GO" id="GO:0006203">
    <property type="term" value="P:dGTP catabolic process"/>
    <property type="evidence" value="ECO:0007669"/>
    <property type="project" value="TreeGrafter"/>
</dbReference>
<keyword evidence="7" id="KW-0378">Hydrolase</keyword>
<feature type="coiled-coil region" evidence="5">
    <location>
        <begin position="164"/>
        <end position="191"/>
    </location>
</feature>
<sequence>MTMPKKPIDDLIEVMARLRHPDGGCPWDLEQDFKSIAPYTIEEAYEVADAIEQGDMVALEDELGDLLLQVVYHAQMAKEAGFFNFDSVAAHVTSKMIHRHPHVFGEEKAAGAKDVEGRIWEERKAQEKRKQGQDSILADVPLALPSVLRAQKLQKRAARVGFEWPEAIRVLDKLEEEIQELRDAIDRQDQENVHEEIGDLLFCVINYGRMIGVDCETSLRDVNNKFERRFRGIEQELKARGKTFEEVTLDEMESIWVSEKMKEKKSA</sequence>
<dbReference type="InterPro" id="IPR011551">
    <property type="entry name" value="NTP_PyrPHydrolase_MazG"/>
</dbReference>
<evidence type="ECO:0000313" key="7">
    <source>
        <dbReference type="EMBL" id="QQG35409.1"/>
    </source>
</evidence>
<dbReference type="Gene3D" id="1.10.287.1080">
    <property type="entry name" value="MazG-like"/>
    <property type="match status" value="2"/>
</dbReference>
<dbReference type="PANTHER" id="PTHR30522">
    <property type="entry name" value="NUCLEOSIDE TRIPHOSPHATE PYROPHOSPHOHYDROLASE"/>
    <property type="match status" value="1"/>
</dbReference>
<organism evidence="7 8">
    <name type="scientific">Micavibrio aeruginosavorus</name>
    <dbReference type="NCBI Taxonomy" id="349221"/>
    <lineage>
        <taxon>Bacteria</taxon>
        <taxon>Pseudomonadati</taxon>
        <taxon>Bdellovibrionota</taxon>
        <taxon>Bdellovibrionia</taxon>
        <taxon>Bdellovibrionales</taxon>
        <taxon>Pseudobdellovibrionaceae</taxon>
        <taxon>Micavibrio</taxon>
    </lineage>
</organism>
<evidence type="ECO:0000256" key="5">
    <source>
        <dbReference type="SAM" id="Coils"/>
    </source>
</evidence>
<dbReference type="CDD" id="cd11528">
    <property type="entry name" value="NTP-PPase_MazG_Nterm"/>
    <property type="match status" value="1"/>
</dbReference>
<dbReference type="InterPro" id="IPR048011">
    <property type="entry name" value="NTP-PPase_MazG-like_C"/>
</dbReference>
<protein>
    <recommendedName>
        <fullName evidence="4">Nucleoside triphosphate pyrophosphohydrolase</fullName>
        <ecNumber evidence="3">3.6.1.8</ecNumber>
    </recommendedName>
</protein>
<proteinExistence type="inferred from homology"/>
<gene>
    <name evidence="7" type="primary">mazG</name>
    <name evidence="7" type="ORF">HYS17_07620</name>
</gene>
<dbReference type="NCBIfam" id="TIGR00444">
    <property type="entry name" value="mazG"/>
    <property type="match status" value="1"/>
</dbReference>
<keyword evidence="5" id="KW-0175">Coiled coil</keyword>
<dbReference type="GO" id="GO:0046081">
    <property type="term" value="P:dUTP catabolic process"/>
    <property type="evidence" value="ECO:0007669"/>
    <property type="project" value="TreeGrafter"/>
</dbReference>
<dbReference type="GO" id="GO:0047693">
    <property type="term" value="F:ATP diphosphatase activity"/>
    <property type="evidence" value="ECO:0007669"/>
    <property type="project" value="UniProtKB-EC"/>
</dbReference>
<dbReference type="EMBL" id="CP066681">
    <property type="protein sequence ID" value="QQG35409.1"/>
    <property type="molecule type" value="Genomic_DNA"/>
</dbReference>
<dbReference type="EC" id="3.6.1.8" evidence="3"/>
<evidence type="ECO:0000256" key="1">
    <source>
        <dbReference type="ARBA" id="ARBA00052141"/>
    </source>
</evidence>
<evidence type="ECO:0000256" key="2">
    <source>
        <dbReference type="ARBA" id="ARBA00061115"/>
    </source>
</evidence>
<dbReference type="GO" id="GO:0046052">
    <property type="term" value="P:UTP catabolic process"/>
    <property type="evidence" value="ECO:0007669"/>
    <property type="project" value="TreeGrafter"/>
</dbReference>
<evidence type="ECO:0000259" key="6">
    <source>
        <dbReference type="Pfam" id="PF03819"/>
    </source>
</evidence>
<dbReference type="Pfam" id="PF03819">
    <property type="entry name" value="MazG"/>
    <property type="match status" value="2"/>
</dbReference>
<evidence type="ECO:0000256" key="4">
    <source>
        <dbReference type="ARBA" id="ARBA00074799"/>
    </source>
</evidence>
<accession>A0A7T5R0X5</accession>
<dbReference type="NCBIfam" id="NF007113">
    <property type="entry name" value="PRK09562.1"/>
    <property type="match status" value="1"/>
</dbReference>
<dbReference type="InterPro" id="IPR004518">
    <property type="entry name" value="MazG-like_dom"/>
</dbReference>
<dbReference type="GO" id="GO:0046047">
    <property type="term" value="P:TTP catabolic process"/>
    <property type="evidence" value="ECO:0007669"/>
    <property type="project" value="TreeGrafter"/>
</dbReference>
<dbReference type="PANTHER" id="PTHR30522:SF0">
    <property type="entry name" value="NUCLEOSIDE TRIPHOSPHATE PYROPHOSPHOHYDROLASE"/>
    <property type="match status" value="1"/>
</dbReference>
<dbReference type="Proteomes" id="UP000595362">
    <property type="component" value="Chromosome"/>
</dbReference>
<name>A0A7T5R0X5_9BACT</name>
<comment type="catalytic activity">
    <reaction evidence="1">
        <text>ATP + H2O = AMP + diphosphate + H(+)</text>
        <dbReference type="Rhea" id="RHEA:14245"/>
        <dbReference type="ChEBI" id="CHEBI:15377"/>
        <dbReference type="ChEBI" id="CHEBI:15378"/>
        <dbReference type="ChEBI" id="CHEBI:30616"/>
        <dbReference type="ChEBI" id="CHEBI:33019"/>
        <dbReference type="ChEBI" id="CHEBI:456215"/>
        <dbReference type="EC" id="3.6.1.8"/>
    </reaction>
</comment>
<dbReference type="FunFam" id="1.10.287.1080:FF:000003">
    <property type="entry name" value="Nucleoside triphosphate pyrophosphohydrolase"/>
    <property type="match status" value="1"/>
</dbReference>
<dbReference type="AlphaFoldDB" id="A0A7T5R0X5"/>
<reference evidence="7 8" key="1">
    <citation type="submission" date="2020-07" db="EMBL/GenBank/DDBJ databases">
        <title>Huge and variable diversity of episymbiotic CPR bacteria and DPANN archaea in groundwater ecosystems.</title>
        <authorList>
            <person name="He C.Y."/>
            <person name="Keren R."/>
            <person name="Whittaker M."/>
            <person name="Farag I.F."/>
            <person name="Doudna J."/>
            <person name="Cate J.H.D."/>
            <person name="Banfield J.F."/>
        </authorList>
    </citation>
    <scope>NUCLEOTIDE SEQUENCE [LARGE SCALE GENOMIC DNA]</scope>
    <source>
        <strain evidence="7">NC_groundwater_70_Ag_B-0.1um_54_66</strain>
    </source>
</reference>
<evidence type="ECO:0000256" key="3">
    <source>
        <dbReference type="ARBA" id="ARBA00066372"/>
    </source>
</evidence>
<comment type="similarity">
    <text evidence="2">Belongs to the nucleoside triphosphate pyrophosphohydrolase family.</text>
</comment>
<dbReference type="FunFam" id="1.10.287.1080:FF:000001">
    <property type="entry name" value="Nucleoside triphosphate pyrophosphohydrolase"/>
    <property type="match status" value="1"/>
</dbReference>
<dbReference type="CDD" id="cd11529">
    <property type="entry name" value="NTP-PPase_MazG_Cterm"/>
    <property type="match status" value="1"/>
</dbReference>
<dbReference type="GO" id="GO:0006950">
    <property type="term" value="P:response to stress"/>
    <property type="evidence" value="ECO:0007669"/>
    <property type="project" value="UniProtKB-ARBA"/>
</dbReference>
<dbReference type="GO" id="GO:0046076">
    <property type="term" value="P:dTTP catabolic process"/>
    <property type="evidence" value="ECO:0007669"/>
    <property type="project" value="TreeGrafter"/>
</dbReference>
<dbReference type="GO" id="GO:0046061">
    <property type="term" value="P:dATP catabolic process"/>
    <property type="evidence" value="ECO:0007669"/>
    <property type="project" value="TreeGrafter"/>
</dbReference>
<feature type="domain" description="NTP pyrophosphohydrolase MazG-like" evidence="6">
    <location>
        <begin position="171"/>
        <end position="229"/>
    </location>
</feature>